<organism evidence="2">
    <name type="scientific">viral metagenome</name>
    <dbReference type="NCBI Taxonomy" id="1070528"/>
    <lineage>
        <taxon>unclassified sequences</taxon>
        <taxon>metagenomes</taxon>
        <taxon>organismal metagenomes</taxon>
    </lineage>
</organism>
<accession>A0A6M3K6S9</accession>
<dbReference type="AlphaFoldDB" id="A0A6M3K6S9"/>
<reference evidence="2" key="1">
    <citation type="submission" date="2020-03" db="EMBL/GenBank/DDBJ databases">
        <title>The deep terrestrial virosphere.</title>
        <authorList>
            <person name="Holmfeldt K."/>
            <person name="Nilsson E."/>
            <person name="Simone D."/>
            <person name="Lopez-Fernandez M."/>
            <person name="Wu X."/>
            <person name="de Brujin I."/>
            <person name="Lundin D."/>
            <person name="Andersson A."/>
            <person name="Bertilsson S."/>
            <person name="Dopson M."/>
        </authorList>
    </citation>
    <scope>NUCLEOTIDE SEQUENCE</scope>
    <source>
        <strain evidence="2">MM415A01320</strain>
    </source>
</reference>
<sequence>MKDIEVIELTETLKAGNEVYNKGLVLDRKNGPFPSVIVVEIAAVRAGKSRALKILRTRADVKKEEQQVRDIENAKHEAEATVKKQRETIASLEQKVQLANDLEVVVKEIEIKLEKLNEKVSFLENQNADLASAVEVAEKEIVRLTTDNSDLKQENTGFAKDCDRLRRENIGLADAVRKAKK</sequence>
<dbReference type="EMBL" id="MT142279">
    <property type="protein sequence ID" value="QJA77367.1"/>
    <property type="molecule type" value="Genomic_DNA"/>
</dbReference>
<evidence type="ECO:0000313" key="2">
    <source>
        <dbReference type="EMBL" id="QJA77367.1"/>
    </source>
</evidence>
<name>A0A6M3K6S9_9ZZZZ</name>
<gene>
    <name evidence="2" type="ORF">MM415A01320_0015</name>
</gene>
<feature type="coiled-coil region" evidence="1">
    <location>
        <begin position="54"/>
        <end position="168"/>
    </location>
</feature>
<dbReference type="Gene3D" id="1.20.5.340">
    <property type="match status" value="1"/>
</dbReference>
<evidence type="ECO:0000256" key="1">
    <source>
        <dbReference type="SAM" id="Coils"/>
    </source>
</evidence>
<evidence type="ECO:0008006" key="3">
    <source>
        <dbReference type="Google" id="ProtNLM"/>
    </source>
</evidence>
<dbReference type="SUPFAM" id="SSF90257">
    <property type="entry name" value="Myosin rod fragments"/>
    <property type="match status" value="1"/>
</dbReference>
<proteinExistence type="predicted"/>
<keyword evidence="1" id="KW-0175">Coiled coil</keyword>
<protein>
    <recommendedName>
        <fullName evidence="3">Chromosome partition protein Smc</fullName>
    </recommendedName>
</protein>